<feature type="non-terminal residue" evidence="1">
    <location>
        <position position="1"/>
    </location>
</feature>
<evidence type="ECO:0000313" key="1">
    <source>
        <dbReference type="EMBL" id="KAK5969842.1"/>
    </source>
</evidence>
<sequence>WQALLVKARKINNKKLHSYQFQQQELKRTEMQNRHSLRTQQRERELEAYRIKYGLPTRMSPNGDPIT</sequence>
<protein>
    <submittedName>
        <fullName evidence="1">Uncharacterized protein</fullName>
    </submittedName>
</protein>
<evidence type="ECO:0000313" key="2">
    <source>
        <dbReference type="Proteomes" id="UP001331761"/>
    </source>
</evidence>
<organism evidence="1 2">
    <name type="scientific">Trichostrongylus colubriformis</name>
    <name type="common">Black scour worm</name>
    <dbReference type="NCBI Taxonomy" id="6319"/>
    <lineage>
        <taxon>Eukaryota</taxon>
        <taxon>Metazoa</taxon>
        <taxon>Ecdysozoa</taxon>
        <taxon>Nematoda</taxon>
        <taxon>Chromadorea</taxon>
        <taxon>Rhabditida</taxon>
        <taxon>Rhabditina</taxon>
        <taxon>Rhabditomorpha</taxon>
        <taxon>Strongyloidea</taxon>
        <taxon>Trichostrongylidae</taxon>
        <taxon>Trichostrongylus</taxon>
    </lineage>
</organism>
<name>A0AAN8IHT4_TRICO</name>
<comment type="caution">
    <text evidence="1">The sequence shown here is derived from an EMBL/GenBank/DDBJ whole genome shotgun (WGS) entry which is preliminary data.</text>
</comment>
<dbReference type="EMBL" id="WIXE01019669">
    <property type="protein sequence ID" value="KAK5969842.1"/>
    <property type="molecule type" value="Genomic_DNA"/>
</dbReference>
<gene>
    <name evidence="1" type="ORF">GCK32_022560</name>
</gene>
<proteinExistence type="predicted"/>
<dbReference type="AlphaFoldDB" id="A0AAN8IHT4"/>
<accession>A0AAN8IHT4</accession>
<reference evidence="1 2" key="1">
    <citation type="submission" date="2019-10" db="EMBL/GenBank/DDBJ databases">
        <title>Assembly and Annotation for the nematode Trichostrongylus colubriformis.</title>
        <authorList>
            <person name="Martin J."/>
        </authorList>
    </citation>
    <scope>NUCLEOTIDE SEQUENCE [LARGE SCALE GENOMIC DNA]</scope>
    <source>
        <strain evidence="1">G859</strain>
        <tissue evidence="1">Whole worm</tissue>
    </source>
</reference>
<keyword evidence="2" id="KW-1185">Reference proteome</keyword>
<dbReference type="Proteomes" id="UP001331761">
    <property type="component" value="Unassembled WGS sequence"/>
</dbReference>